<feature type="transmembrane region" description="Helical" evidence="1">
    <location>
        <begin position="6"/>
        <end position="25"/>
    </location>
</feature>
<proteinExistence type="predicted"/>
<organism evidence="2 3">
    <name type="scientific">Gymnopus androsaceus JB14</name>
    <dbReference type="NCBI Taxonomy" id="1447944"/>
    <lineage>
        <taxon>Eukaryota</taxon>
        <taxon>Fungi</taxon>
        <taxon>Dikarya</taxon>
        <taxon>Basidiomycota</taxon>
        <taxon>Agaricomycotina</taxon>
        <taxon>Agaricomycetes</taxon>
        <taxon>Agaricomycetidae</taxon>
        <taxon>Agaricales</taxon>
        <taxon>Marasmiineae</taxon>
        <taxon>Omphalotaceae</taxon>
        <taxon>Gymnopus</taxon>
    </lineage>
</organism>
<name>A0A6A4GUR8_9AGAR</name>
<protein>
    <submittedName>
        <fullName evidence="2">Uncharacterized protein</fullName>
    </submittedName>
</protein>
<keyword evidence="1" id="KW-0812">Transmembrane</keyword>
<keyword evidence="1" id="KW-1133">Transmembrane helix</keyword>
<evidence type="ECO:0000256" key="1">
    <source>
        <dbReference type="SAM" id="Phobius"/>
    </source>
</evidence>
<keyword evidence="3" id="KW-1185">Reference proteome</keyword>
<evidence type="ECO:0000313" key="2">
    <source>
        <dbReference type="EMBL" id="KAE9388827.1"/>
    </source>
</evidence>
<feature type="transmembrane region" description="Helical" evidence="1">
    <location>
        <begin position="37"/>
        <end position="58"/>
    </location>
</feature>
<reference evidence="2" key="1">
    <citation type="journal article" date="2019" name="Environ. Microbiol.">
        <title>Fungal ecological strategies reflected in gene transcription - a case study of two litter decomposers.</title>
        <authorList>
            <person name="Barbi F."/>
            <person name="Kohler A."/>
            <person name="Barry K."/>
            <person name="Baskaran P."/>
            <person name="Daum C."/>
            <person name="Fauchery L."/>
            <person name="Ihrmark K."/>
            <person name="Kuo A."/>
            <person name="LaButti K."/>
            <person name="Lipzen A."/>
            <person name="Morin E."/>
            <person name="Grigoriev I.V."/>
            <person name="Henrissat B."/>
            <person name="Lindahl B."/>
            <person name="Martin F."/>
        </authorList>
    </citation>
    <scope>NUCLEOTIDE SEQUENCE</scope>
    <source>
        <strain evidence="2">JB14</strain>
    </source>
</reference>
<accession>A0A6A4GUR8</accession>
<dbReference type="AlphaFoldDB" id="A0A6A4GUR8"/>
<keyword evidence="1" id="KW-0472">Membrane</keyword>
<dbReference type="EMBL" id="ML769724">
    <property type="protein sequence ID" value="KAE9388827.1"/>
    <property type="molecule type" value="Genomic_DNA"/>
</dbReference>
<feature type="transmembrane region" description="Helical" evidence="1">
    <location>
        <begin position="78"/>
        <end position="98"/>
    </location>
</feature>
<dbReference type="Proteomes" id="UP000799118">
    <property type="component" value="Unassembled WGS sequence"/>
</dbReference>
<sequence length="122" mass="13494">MVVLETVFTLANILADAILLWRCRIIWGAPYSRSSNLVMAFPTIMLLASIVMGVMFGIQTCSPDGLYGKVTDEFGVPYFTISLSLNIILTLLIVGKIWHHRSSMAAVFGAIDHFCATTSYWS</sequence>
<evidence type="ECO:0000313" key="3">
    <source>
        <dbReference type="Proteomes" id="UP000799118"/>
    </source>
</evidence>
<gene>
    <name evidence="2" type="ORF">BT96DRAFT_421003</name>
</gene>
<dbReference type="OrthoDB" id="3265004at2759"/>